<dbReference type="EMBL" id="AOMF01000035">
    <property type="protein sequence ID" value="EMA56521.1"/>
    <property type="molecule type" value="Genomic_DNA"/>
</dbReference>
<evidence type="ECO:0000256" key="1">
    <source>
        <dbReference type="ARBA" id="ARBA00022801"/>
    </source>
</evidence>
<dbReference type="Gene3D" id="3.90.190.10">
    <property type="entry name" value="Protein tyrosine phosphatase superfamily"/>
    <property type="match status" value="1"/>
</dbReference>
<dbReference type="InterPro" id="IPR000340">
    <property type="entry name" value="Dual-sp_phosphatase_cat-dom"/>
</dbReference>
<dbReference type="eggNOG" id="arCOG03413">
    <property type="taxonomic scope" value="Archaea"/>
</dbReference>
<dbReference type="PROSITE" id="PS50056">
    <property type="entry name" value="TYR_PHOSPHATASE_2"/>
    <property type="match status" value="1"/>
</dbReference>
<keyword evidence="5" id="KW-1185">Reference proteome</keyword>
<dbReference type="PANTHER" id="PTHR10159">
    <property type="entry name" value="DUAL SPECIFICITY PROTEIN PHOSPHATASE"/>
    <property type="match status" value="1"/>
</dbReference>
<dbReference type="GO" id="GO:0017017">
    <property type="term" value="F:MAP kinase tyrosine/serine/threonine phosphatase activity"/>
    <property type="evidence" value="ECO:0007669"/>
    <property type="project" value="TreeGrafter"/>
</dbReference>
<dbReference type="GO" id="GO:0005737">
    <property type="term" value="C:cytoplasm"/>
    <property type="evidence" value="ECO:0007669"/>
    <property type="project" value="TreeGrafter"/>
</dbReference>
<dbReference type="GO" id="GO:0008330">
    <property type="term" value="F:protein tyrosine/threonine phosphatase activity"/>
    <property type="evidence" value="ECO:0007669"/>
    <property type="project" value="TreeGrafter"/>
</dbReference>
<dbReference type="SMART" id="SM00195">
    <property type="entry name" value="DSPc"/>
    <property type="match status" value="1"/>
</dbReference>
<dbReference type="InterPro" id="IPR000387">
    <property type="entry name" value="Tyr_Pase_dom"/>
</dbReference>
<keyword evidence="2" id="KW-0904">Protein phosphatase</keyword>
<dbReference type="STRING" id="1227457.C451_01898"/>
<comment type="caution">
    <text evidence="4">The sequence shown here is derived from an EMBL/GenBank/DDBJ whole genome shotgun (WGS) entry which is preliminary data.</text>
</comment>
<keyword evidence="1" id="KW-0378">Hydrolase</keyword>
<evidence type="ECO:0000313" key="4">
    <source>
        <dbReference type="EMBL" id="EMA56521.1"/>
    </source>
</evidence>
<accession>M0NFC5</accession>
<dbReference type="InterPro" id="IPR016130">
    <property type="entry name" value="Tyr_Pase_AS"/>
</dbReference>
<proteinExistence type="predicted"/>
<reference evidence="4 5" key="1">
    <citation type="journal article" date="2014" name="PLoS Genet.">
        <title>Phylogenetically driven sequencing of extremely halophilic archaea reveals strategies for static and dynamic osmo-response.</title>
        <authorList>
            <person name="Becker E.A."/>
            <person name="Seitzer P.M."/>
            <person name="Tritt A."/>
            <person name="Larsen D."/>
            <person name="Krusor M."/>
            <person name="Yao A.I."/>
            <person name="Wu D."/>
            <person name="Madern D."/>
            <person name="Eisen J.A."/>
            <person name="Darling A.E."/>
            <person name="Facciotti M.T."/>
        </authorList>
    </citation>
    <scope>NUCLEOTIDE SEQUENCE [LARGE SCALE GENOMIC DNA]</scope>
    <source>
        <strain evidence="4 5">JCM 13552</strain>
    </source>
</reference>
<dbReference type="Pfam" id="PF00782">
    <property type="entry name" value="DSPc"/>
    <property type="match status" value="1"/>
</dbReference>
<dbReference type="PROSITE" id="PS00383">
    <property type="entry name" value="TYR_PHOSPHATASE_1"/>
    <property type="match status" value="1"/>
</dbReference>
<dbReference type="GO" id="GO:0033550">
    <property type="term" value="F:MAP kinase tyrosine phosphatase activity"/>
    <property type="evidence" value="ECO:0007669"/>
    <property type="project" value="TreeGrafter"/>
</dbReference>
<organism evidence="4 5">
    <name type="scientific">Halococcus thailandensis JCM 13552</name>
    <dbReference type="NCBI Taxonomy" id="1227457"/>
    <lineage>
        <taxon>Archaea</taxon>
        <taxon>Methanobacteriati</taxon>
        <taxon>Methanobacteriota</taxon>
        <taxon>Stenosarchaea group</taxon>
        <taxon>Halobacteria</taxon>
        <taxon>Halobacteriales</taxon>
        <taxon>Halococcaceae</taxon>
        <taxon>Halococcus</taxon>
    </lineage>
</organism>
<sequence>MYLGNWRAADPAYHDQTFDYVLSPTSREYPLTTHHCPLNDGPDNNWKAFEKAIDTARTLYQQDGSLLIHCTAGISRSSTLIAATLAAEENRQFLNALRIVQRSRPNASPNPSLHEWAVIYLAAYGSTAGQEIHG</sequence>
<dbReference type="InterPro" id="IPR020422">
    <property type="entry name" value="TYR_PHOSPHATASE_DUAL_dom"/>
</dbReference>
<evidence type="ECO:0000313" key="5">
    <source>
        <dbReference type="Proteomes" id="UP000011680"/>
    </source>
</evidence>
<dbReference type="InterPro" id="IPR029021">
    <property type="entry name" value="Prot-tyrosine_phosphatase-like"/>
</dbReference>
<dbReference type="PANTHER" id="PTHR10159:SF519">
    <property type="entry name" value="DUAL SPECIFICITY PROTEIN PHOSPHATASE MPK3"/>
    <property type="match status" value="1"/>
</dbReference>
<feature type="domain" description="Tyrosine specific protein phosphatases" evidence="3">
    <location>
        <begin position="47"/>
        <end position="115"/>
    </location>
</feature>
<gene>
    <name evidence="4" type="ORF">C451_01898</name>
</gene>
<evidence type="ECO:0000259" key="3">
    <source>
        <dbReference type="PROSITE" id="PS50056"/>
    </source>
</evidence>
<dbReference type="SUPFAM" id="SSF52799">
    <property type="entry name" value="(Phosphotyrosine protein) phosphatases II"/>
    <property type="match status" value="1"/>
</dbReference>
<dbReference type="Proteomes" id="UP000011680">
    <property type="component" value="Unassembled WGS sequence"/>
</dbReference>
<name>M0NFC5_9EURY</name>
<protein>
    <submittedName>
        <fullName evidence="4">Dual specificity protein phosphatase</fullName>
    </submittedName>
</protein>
<evidence type="ECO:0000256" key="2">
    <source>
        <dbReference type="ARBA" id="ARBA00022912"/>
    </source>
</evidence>
<dbReference type="CDD" id="cd14498">
    <property type="entry name" value="DSP"/>
    <property type="match status" value="1"/>
</dbReference>
<dbReference type="AlphaFoldDB" id="M0NFC5"/>